<evidence type="ECO:0008006" key="4">
    <source>
        <dbReference type="Google" id="ProtNLM"/>
    </source>
</evidence>
<accession>A0A1H7F8X9</accession>
<feature type="chain" id="PRO_5011725965" description="Right handed beta helix region" evidence="1">
    <location>
        <begin position="20"/>
        <end position="474"/>
    </location>
</feature>
<feature type="signal peptide" evidence="1">
    <location>
        <begin position="1"/>
        <end position="19"/>
    </location>
</feature>
<dbReference type="OrthoDB" id="974660at2"/>
<dbReference type="STRING" id="332977.SAMN05421740_101273"/>
<protein>
    <recommendedName>
        <fullName evidence="4">Right handed beta helix region</fullName>
    </recommendedName>
</protein>
<dbReference type="AlphaFoldDB" id="A0A1H7F8X9"/>
<name>A0A1H7F8X9_9SPHI</name>
<sequence>MIKQYLNRTQRLFVFFLSAAVLVAACSKNNDGPSDPPEEEEEEEVVDGISGDLTEVSFQAGESYDVVGDIFVPEGASVTIPAGVTLEFQEGPNGEAWFLEVFGSLYILGEENDRVVLTPSEELLASSKNQGIGQLWGGIIGTNTAGDLVIQYADILHAGGTVREENAMAQAATGGGGELSAGDASYALYYVREDGQRQDGIFVLTHSHIAFTPDDAIRINGGTILFTYNRFEVTGGTGGDAVNIKAGSSGDFAYNFFYNLATNGLKSADTGPGVSGALETNFYNNTIINSGYRRAEPGRGAGLNYESDAYGKVYNNLLVNNRFGLRFVSGEDEPRVEEIGYGYNWYYGAVQSILDEVYPTDATASVGLIGNDPRAPIPTTDIVGGPGENDPEFVNFDPSTFVFSGNGSIATDPLRSNIEPIPDGADFHLSAGSPALTGGFTDFGPVHENYVSLDGQLTFTPPAPSEFFGAFGTN</sequence>
<gene>
    <name evidence="2" type="ORF">SAMN05421740_101273</name>
</gene>
<dbReference type="SUPFAM" id="SSF51126">
    <property type="entry name" value="Pectin lyase-like"/>
    <property type="match status" value="1"/>
</dbReference>
<dbReference type="Proteomes" id="UP000198916">
    <property type="component" value="Unassembled WGS sequence"/>
</dbReference>
<evidence type="ECO:0000313" key="2">
    <source>
        <dbReference type="EMBL" id="SEK22601.1"/>
    </source>
</evidence>
<organism evidence="2 3">
    <name type="scientific">Parapedobacter koreensis</name>
    <dbReference type="NCBI Taxonomy" id="332977"/>
    <lineage>
        <taxon>Bacteria</taxon>
        <taxon>Pseudomonadati</taxon>
        <taxon>Bacteroidota</taxon>
        <taxon>Sphingobacteriia</taxon>
        <taxon>Sphingobacteriales</taxon>
        <taxon>Sphingobacteriaceae</taxon>
        <taxon>Parapedobacter</taxon>
    </lineage>
</organism>
<dbReference type="EMBL" id="FNZR01000001">
    <property type="protein sequence ID" value="SEK22601.1"/>
    <property type="molecule type" value="Genomic_DNA"/>
</dbReference>
<proteinExistence type="predicted"/>
<keyword evidence="3" id="KW-1185">Reference proteome</keyword>
<dbReference type="InterPro" id="IPR011050">
    <property type="entry name" value="Pectin_lyase_fold/virulence"/>
</dbReference>
<evidence type="ECO:0000313" key="3">
    <source>
        <dbReference type="Proteomes" id="UP000198916"/>
    </source>
</evidence>
<keyword evidence="1" id="KW-0732">Signal</keyword>
<dbReference type="PROSITE" id="PS51257">
    <property type="entry name" value="PROKAR_LIPOPROTEIN"/>
    <property type="match status" value="1"/>
</dbReference>
<reference evidence="3" key="1">
    <citation type="submission" date="2016-10" db="EMBL/GenBank/DDBJ databases">
        <authorList>
            <person name="Varghese N."/>
            <person name="Submissions S."/>
        </authorList>
    </citation>
    <scope>NUCLEOTIDE SEQUENCE [LARGE SCALE GENOMIC DNA]</scope>
    <source>
        <strain evidence="3">Jip14</strain>
    </source>
</reference>
<dbReference type="RefSeq" id="WP_090602174.1">
    <property type="nucleotide sequence ID" value="NZ_FNZR01000001.1"/>
</dbReference>
<evidence type="ECO:0000256" key="1">
    <source>
        <dbReference type="SAM" id="SignalP"/>
    </source>
</evidence>